<accession>A0AA86YP06</accession>
<gene>
    <name evidence="1" type="ORF">PROSTU_00553</name>
</gene>
<sequence>MRYWLWLEVLYYLVGDKGITPSSKEKAVTVSVTAILITQLTSITG</sequence>
<reference evidence="2" key="2">
    <citation type="submission" date="2008-04" db="EMBL/GenBank/DDBJ databases">
        <title>Draft genome sequence of Providencia stuartii(ATCC 25827).</title>
        <authorList>
            <person name="Sudarsanam P."/>
            <person name="Ley R."/>
            <person name="Guruge J."/>
            <person name="Turnbaugh P.J."/>
            <person name="Mahowald M."/>
            <person name="Liep D."/>
            <person name="Gordon J."/>
        </authorList>
    </citation>
    <scope>NUCLEOTIDE SEQUENCE [LARGE SCALE GENOMIC DNA]</scope>
    <source>
        <strain evidence="2">ATCC 25827</strain>
    </source>
</reference>
<dbReference type="AlphaFoldDB" id="A0AA86YP06"/>
<proteinExistence type="predicted"/>
<comment type="caution">
    <text evidence="1">The sequence shown here is derived from an EMBL/GenBank/DDBJ whole genome shotgun (WGS) entry which is preliminary data.</text>
</comment>
<reference evidence="2" key="1">
    <citation type="submission" date="2008-04" db="EMBL/GenBank/DDBJ databases">
        <title>Draft genome sequence of Providencia stuartii (ATCC 25827).</title>
        <authorList>
            <person name="Sudarsanam P."/>
            <person name="Ley R."/>
            <person name="Guruge J."/>
            <person name="Turnbaugh P.J."/>
            <person name="Mahowald M."/>
            <person name="Liep D."/>
            <person name="Gordon J."/>
        </authorList>
    </citation>
    <scope>NUCLEOTIDE SEQUENCE [LARGE SCALE GENOMIC DNA]</scope>
    <source>
        <strain evidence="2">ATCC 25827</strain>
    </source>
</reference>
<name>A0AA86YP06_PROST</name>
<reference evidence="1 2" key="3">
    <citation type="submission" date="2008-05" db="EMBL/GenBank/DDBJ databases">
        <authorList>
            <person name="Fulton L."/>
            <person name="Clifton S."/>
            <person name="Fulton B."/>
            <person name="Xu J."/>
            <person name="Minx P."/>
            <person name="Pepin K.H."/>
            <person name="Johnson M."/>
            <person name="Thiruvilangam P."/>
            <person name="Bhonagiri V."/>
            <person name="Nash W.E."/>
            <person name="Mardis E.R."/>
            <person name="Wilson R.K."/>
        </authorList>
    </citation>
    <scope>NUCLEOTIDE SEQUENCE [LARGE SCALE GENOMIC DNA]</scope>
    <source>
        <strain evidence="1 2">ATCC 25827</strain>
    </source>
</reference>
<evidence type="ECO:0000313" key="1">
    <source>
        <dbReference type="EMBL" id="EDU61363.1"/>
    </source>
</evidence>
<protein>
    <submittedName>
        <fullName evidence="1">Uncharacterized protein</fullName>
    </submittedName>
</protein>
<organism evidence="1 2">
    <name type="scientific">Providencia stuartii ATCC 25827</name>
    <dbReference type="NCBI Taxonomy" id="471874"/>
    <lineage>
        <taxon>Bacteria</taxon>
        <taxon>Pseudomonadati</taxon>
        <taxon>Pseudomonadota</taxon>
        <taxon>Gammaproteobacteria</taxon>
        <taxon>Enterobacterales</taxon>
        <taxon>Morganellaceae</taxon>
        <taxon>Providencia</taxon>
    </lineage>
</organism>
<dbReference type="Proteomes" id="UP000004506">
    <property type="component" value="Unassembled WGS sequence"/>
</dbReference>
<dbReference type="EMBL" id="ABJD02000048">
    <property type="protein sequence ID" value="EDU61363.1"/>
    <property type="molecule type" value="Genomic_DNA"/>
</dbReference>
<evidence type="ECO:0000313" key="2">
    <source>
        <dbReference type="Proteomes" id="UP000004506"/>
    </source>
</evidence>